<sequence>MVLIKRSISKLFLVILLNLFVYKVFAICQYKEFTQSFNKNIPNPNRGFYTTEITRLSDFKPLTKSHLQKLIDQGRTVLYRAYCLDTLKKSKNISTDFIDKLQDDFDLVESYGMQLIIRIYYSYTKEESDARLSIVKQHIKDLKSILTANSKNIFAIQIGFIGTYGEGYYTNEDFGDRGEINAQQWQNRYEVIKTVLLNTAPDTVILVRTPEIKIKFLKSGILDTGDVVDEKNRNRLGYFNDCFLSSADDVGTFENDDEYNYVKQDTTKVPIVGETCRVYEKRTNCESAIKEMERMHFSSLNSEYHESVLNSWKENGCYNEIAERLGYQLRLSHMIATTESSANSMITFHVEGFNNGFTAPFDYKFAKLILKSDNMQCSKRIPIKATQWVGGKYFSICAYLQLPKNIRVGKYEYVLEIADSAAHKNNKRNILFVNKATQNLNDRLNHLHQYITVTNDEENSTSYCSKNKITNSYCPLFDDNDHEAYAPDFLTELKSNVMKCISLS</sequence>
<reference evidence="3 4" key="2">
    <citation type="submission" date="2016-08" db="EMBL/GenBank/DDBJ databases">
        <title>Pervasive Adenine N6-methylation of Active Genes in Fungi.</title>
        <authorList>
            <consortium name="DOE Joint Genome Institute"/>
            <person name="Mondo S.J."/>
            <person name="Dannebaum R.O."/>
            <person name="Kuo R.C."/>
            <person name="Labutti K."/>
            <person name="Haridas S."/>
            <person name="Kuo A."/>
            <person name="Salamov A."/>
            <person name="Ahrendt S.R."/>
            <person name="Lipzen A."/>
            <person name="Sullivan W."/>
            <person name="Andreopoulos W.B."/>
            <person name="Clum A."/>
            <person name="Lindquist E."/>
            <person name="Daum C."/>
            <person name="Ramamoorthy G.K."/>
            <person name="Gryganskyi A."/>
            <person name="Culley D."/>
            <person name="Magnuson J.K."/>
            <person name="James T.Y."/>
            <person name="O'Malley M.A."/>
            <person name="Stajich J.E."/>
            <person name="Spatafora J.W."/>
            <person name="Visel A."/>
            <person name="Grigoriev I.V."/>
        </authorList>
    </citation>
    <scope>NUCLEOTIDE SEQUENCE [LARGE SCALE GENOMIC DNA]</scope>
    <source>
        <strain evidence="3 4">S4</strain>
    </source>
</reference>
<reference evidence="3 4" key="1">
    <citation type="submission" date="2016-08" db="EMBL/GenBank/DDBJ databases">
        <title>A Parts List for Fungal Cellulosomes Revealed by Comparative Genomics.</title>
        <authorList>
            <consortium name="DOE Joint Genome Institute"/>
            <person name="Haitjema C.H."/>
            <person name="Gilmore S.P."/>
            <person name="Henske J.K."/>
            <person name="Solomon K.V."/>
            <person name="De Groot R."/>
            <person name="Kuo A."/>
            <person name="Mondo S.J."/>
            <person name="Salamov A.A."/>
            <person name="Labutti K."/>
            <person name="Zhao Z."/>
            <person name="Chiniquy J."/>
            <person name="Barry K."/>
            <person name="Brewer H.M."/>
            <person name="Purvine S.O."/>
            <person name="Wright A.T."/>
            <person name="Boxma B."/>
            <person name="Van Alen T."/>
            <person name="Hackstein J.H."/>
            <person name="Baker S.E."/>
            <person name="Grigoriev I.V."/>
            <person name="O'Malley M.A."/>
        </authorList>
    </citation>
    <scope>NUCLEOTIDE SEQUENCE [LARGE SCALE GENOMIC DNA]</scope>
    <source>
        <strain evidence="3 4">S4</strain>
    </source>
</reference>
<dbReference type="OrthoDB" id="6085154at2759"/>
<dbReference type="AlphaFoldDB" id="A0A1Y1WG79"/>
<evidence type="ECO:0008006" key="5">
    <source>
        <dbReference type="Google" id="ProtNLM"/>
    </source>
</evidence>
<evidence type="ECO:0000313" key="3">
    <source>
        <dbReference type="EMBL" id="ORX72519.1"/>
    </source>
</evidence>
<evidence type="ECO:0000313" key="4">
    <source>
        <dbReference type="Proteomes" id="UP000193944"/>
    </source>
</evidence>
<dbReference type="InterPro" id="IPR032267">
    <property type="entry name" value="DUF4832"/>
</dbReference>
<dbReference type="InterPro" id="IPR032379">
    <property type="entry name" value="DUF4874"/>
</dbReference>
<organism evidence="3 4">
    <name type="scientific">Anaeromyces robustus</name>
    <dbReference type="NCBI Taxonomy" id="1754192"/>
    <lineage>
        <taxon>Eukaryota</taxon>
        <taxon>Fungi</taxon>
        <taxon>Fungi incertae sedis</taxon>
        <taxon>Chytridiomycota</taxon>
        <taxon>Chytridiomycota incertae sedis</taxon>
        <taxon>Neocallimastigomycetes</taxon>
        <taxon>Neocallimastigales</taxon>
        <taxon>Neocallimastigaceae</taxon>
        <taxon>Anaeromyces</taxon>
    </lineage>
</organism>
<evidence type="ECO:0000259" key="1">
    <source>
        <dbReference type="Pfam" id="PF16116"/>
    </source>
</evidence>
<gene>
    <name evidence="3" type="ORF">BCR32DRAFT_297251</name>
</gene>
<dbReference type="Pfam" id="PF16173">
    <property type="entry name" value="DUF4874"/>
    <property type="match status" value="1"/>
</dbReference>
<protein>
    <recommendedName>
        <fullName evidence="5">DUF4832 domain-containing protein</fullName>
    </recommendedName>
</protein>
<evidence type="ECO:0000259" key="2">
    <source>
        <dbReference type="Pfam" id="PF16173"/>
    </source>
</evidence>
<comment type="caution">
    <text evidence="3">The sequence shown here is derived from an EMBL/GenBank/DDBJ whole genome shotgun (WGS) entry which is preliminary data.</text>
</comment>
<feature type="domain" description="DUF4874" evidence="2">
    <location>
        <begin position="43"/>
        <end position="211"/>
    </location>
</feature>
<feature type="domain" description="DUF4832" evidence="1">
    <location>
        <begin position="235"/>
        <end position="434"/>
    </location>
</feature>
<dbReference type="STRING" id="1754192.A0A1Y1WG79"/>
<dbReference type="Proteomes" id="UP000193944">
    <property type="component" value="Unassembled WGS sequence"/>
</dbReference>
<keyword evidence="4" id="KW-1185">Reference proteome</keyword>
<accession>A0A1Y1WG79</accession>
<proteinExistence type="predicted"/>
<name>A0A1Y1WG79_9FUNG</name>
<dbReference type="Pfam" id="PF16116">
    <property type="entry name" value="DUF4832"/>
    <property type="match status" value="1"/>
</dbReference>
<dbReference type="EMBL" id="MCFG01000397">
    <property type="protein sequence ID" value="ORX72519.1"/>
    <property type="molecule type" value="Genomic_DNA"/>
</dbReference>